<evidence type="ECO:0000256" key="1">
    <source>
        <dbReference type="ARBA" id="ARBA00004123"/>
    </source>
</evidence>
<dbReference type="GO" id="GO:0008270">
    <property type="term" value="F:zinc ion binding"/>
    <property type="evidence" value="ECO:0007669"/>
    <property type="project" value="UniProtKB-KW"/>
</dbReference>
<dbReference type="FunFam" id="3.10.390.10:FF:000004">
    <property type="entry name" value="Deformed epidermal autoregulatory factor 1"/>
    <property type="match status" value="1"/>
</dbReference>
<reference evidence="18" key="1">
    <citation type="submission" date="2020-05" db="UniProtKB">
        <authorList>
            <consortium name="EnsemblMetazoa"/>
        </authorList>
    </citation>
    <scope>IDENTIFICATION</scope>
    <source>
        <strain evidence="18">TTRI</strain>
    </source>
</reference>
<dbReference type="PROSITE" id="PS50865">
    <property type="entry name" value="ZF_MYND_2"/>
    <property type="match status" value="1"/>
</dbReference>
<evidence type="ECO:0000256" key="5">
    <source>
        <dbReference type="ARBA" id="ARBA00022771"/>
    </source>
</evidence>
<keyword evidence="10" id="KW-0804">Transcription</keyword>
<organism evidence="18 19">
    <name type="scientific">Glossina austeni</name>
    <name type="common">Savannah tsetse fly</name>
    <dbReference type="NCBI Taxonomy" id="7395"/>
    <lineage>
        <taxon>Eukaryota</taxon>
        <taxon>Metazoa</taxon>
        <taxon>Ecdysozoa</taxon>
        <taxon>Arthropoda</taxon>
        <taxon>Hexapoda</taxon>
        <taxon>Insecta</taxon>
        <taxon>Pterygota</taxon>
        <taxon>Neoptera</taxon>
        <taxon>Endopterygota</taxon>
        <taxon>Diptera</taxon>
        <taxon>Brachycera</taxon>
        <taxon>Muscomorpha</taxon>
        <taxon>Hippoboscoidea</taxon>
        <taxon>Glossinidae</taxon>
        <taxon>Glossina</taxon>
    </lineage>
</organism>
<evidence type="ECO:0000259" key="17">
    <source>
        <dbReference type="PROSITE" id="PS50865"/>
    </source>
</evidence>
<dbReference type="PANTHER" id="PTHR10237:SF1">
    <property type="entry name" value="DEFORMED EPIDERMAL AUTOREGULATORY FACTOR 1 HOMOLOG"/>
    <property type="match status" value="1"/>
</dbReference>
<keyword evidence="19" id="KW-1185">Reference proteome</keyword>
<keyword evidence="11" id="KW-0539">Nucleus</keyword>
<dbReference type="EnsemblMetazoa" id="GAUT019323-RA">
    <property type="protein sequence ID" value="GAUT019323-PA"/>
    <property type="gene ID" value="GAUT019323"/>
</dbReference>
<feature type="region of interest" description="Disordered" evidence="15">
    <location>
        <begin position="271"/>
        <end position="315"/>
    </location>
</feature>
<dbReference type="InterPro" id="IPR010919">
    <property type="entry name" value="SAND-like_dom_sf"/>
</dbReference>
<dbReference type="PROSITE" id="PS01360">
    <property type="entry name" value="ZF_MYND_1"/>
    <property type="match status" value="1"/>
</dbReference>
<comment type="subcellular location">
    <subcellularLocation>
        <location evidence="1">Nucleus</location>
    </subcellularLocation>
</comment>
<dbReference type="GO" id="GO:0007399">
    <property type="term" value="P:nervous system development"/>
    <property type="evidence" value="ECO:0007669"/>
    <property type="project" value="UniProtKB-KW"/>
</dbReference>
<evidence type="ECO:0000256" key="14">
    <source>
        <dbReference type="PROSITE-ProRule" id="PRU00134"/>
    </source>
</evidence>
<sequence>MEQDTTEMHLGRIRDVKDLAVLSDEARDVVKEEVILESSGHQLETKVRMVTSSSENSGGSGGVVSVPVSLPIGSMLAGTAFNVITPDQLPHFKQMLCVDNNGYISGGTVMGNMSGDLKTIVIQQSQQQDDPGVVNHDGTGSNNSHDSVVTGDQVVQGTGSGCGSTVSWSDTYGEVIKIRCKTTSAELYRSKLGSGGRGRCVKCKDKWLTPSEFEQICGRGSSKDWKRSIKSEKSGKSLQSLIDEGHLTPHATNCSCTVCCDDEAASGPVRLFTPYKRRKRNQADGDGDTGPKRKRNNNNNNSTTNNAEPPPTATVVDDNNMFLTDDNITSKDEPWPTLNDSLDTSTELVDQTQIGNPYDKETFVVNINDPGSIALLDNSQTMKTLENVYCTMVKATNDFKRILTDLKYTYDRRIEILQKERDAAVAAMRAQVHTDIDDPNITGSLHGNELISAKKCANCNRDALAECSLCRKTPYCSEFCQRKDWNAHQVECTRNPAPTTTQQIMLLVDEQS</sequence>
<feature type="compositionally biased region" description="Low complexity" evidence="15">
    <location>
        <begin position="297"/>
        <end position="306"/>
    </location>
</feature>
<keyword evidence="2" id="KW-0217">Developmental protein</keyword>
<dbReference type="STRING" id="7395.A0A1A9UXW6"/>
<keyword evidence="5 14" id="KW-0863">Zinc-finger</keyword>
<evidence type="ECO:0000256" key="12">
    <source>
        <dbReference type="ARBA" id="ARBA00073412"/>
    </source>
</evidence>
<evidence type="ECO:0000256" key="7">
    <source>
        <dbReference type="ARBA" id="ARBA00022902"/>
    </source>
</evidence>
<keyword evidence="3" id="KW-0597">Phosphoprotein</keyword>
<keyword evidence="9" id="KW-0238">DNA-binding</keyword>
<dbReference type="FunFam" id="6.10.140.2220:FF:000008">
    <property type="entry name" value="Deformed epidermal autoregulatory factor 1"/>
    <property type="match status" value="1"/>
</dbReference>
<dbReference type="Gene3D" id="3.10.390.10">
    <property type="entry name" value="SAND domain-like"/>
    <property type="match status" value="1"/>
</dbReference>
<dbReference type="PROSITE" id="PS50864">
    <property type="entry name" value="SAND"/>
    <property type="match status" value="1"/>
</dbReference>
<evidence type="ECO:0000313" key="19">
    <source>
        <dbReference type="Proteomes" id="UP000078200"/>
    </source>
</evidence>
<keyword evidence="6" id="KW-0862">Zinc</keyword>
<dbReference type="VEuPathDB" id="VectorBase:GAUT019323"/>
<evidence type="ECO:0000256" key="3">
    <source>
        <dbReference type="ARBA" id="ARBA00022553"/>
    </source>
</evidence>
<dbReference type="Proteomes" id="UP000078200">
    <property type="component" value="Unassembled WGS sequence"/>
</dbReference>
<accession>A0A1A9UXW6</accession>
<evidence type="ECO:0000256" key="15">
    <source>
        <dbReference type="SAM" id="MobiDB-lite"/>
    </source>
</evidence>
<dbReference type="InterPro" id="IPR002893">
    <property type="entry name" value="Znf_MYND"/>
</dbReference>
<evidence type="ECO:0000259" key="16">
    <source>
        <dbReference type="PROSITE" id="PS50864"/>
    </source>
</evidence>
<evidence type="ECO:0000313" key="18">
    <source>
        <dbReference type="EnsemblMetazoa" id="GAUT019323-PA"/>
    </source>
</evidence>
<keyword evidence="7" id="KW-0524">Neurogenesis</keyword>
<keyword evidence="8" id="KW-0805">Transcription regulation</keyword>
<name>A0A1A9UXW6_GLOAU</name>
<feature type="domain" description="SAND" evidence="16">
    <location>
        <begin position="163"/>
        <end position="248"/>
    </location>
</feature>
<feature type="domain" description="MYND-type" evidence="17">
    <location>
        <begin position="456"/>
        <end position="492"/>
    </location>
</feature>
<evidence type="ECO:0000256" key="8">
    <source>
        <dbReference type="ARBA" id="ARBA00023015"/>
    </source>
</evidence>
<dbReference type="InterPro" id="IPR000770">
    <property type="entry name" value="SAND_dom"/>
</dbReference>
<dbReference type="AlphaFoldDB" id="A0A1A9UXW6"/>
<evidence type="ECO:0000256" key="6">
    <source>
        <dbReference type="ARBA" id="ARBA00022833"/>
    </source>
</evidence>
<evidence type="ECO:0000256" key="13">
    <source>
        <dbReference type="ARBA" id="ARBA00079052"/>
    </source>
</evidence>
<dbReference type="GO" id="GO:0003677">
    <property type="term" value="F:DNA binding"/>
    <property type="evidence" value="ECO:0007669"/>
    <property type="project" value="UniProtKB-KW"/>
</dbReference>
<dbReference type="GO" id="GO:0005634">
    <property type="term" value="C:nucleus"/>
    <property type="evidence" value="ECO:0007669"/>
    <property type="project" value="UniProtKB-SubCell"/>
</dbReference>
<evidence type="ECO:0000256" key="10">
    <source>
        <dbReference type="ARBA" id="ARBA00023163"/>
    </source>
</evidence>
<dbReference type="SMART" id="SM00258">
    <property type="entry name" value="SAND"/>
    <property type="match status" value="1"/>
</dbReference>
<dbReference type="SUPFAM" id="SSF144232">
    <property type="entry name" value="HIT/MYND zinc finger-like"/>
    <property type="match status" value="1"/>
</dbReference>
<evidence type="ECO:0000256" key="11">
    <source>
        <dbReference type="ARBA" id="ARBA00023242"/>
    </source>
</evidence>
<dbReference type="GO" id="GO:0000981">
    <property type="term" value="F:DNA-binding transcription factor activity, RNA polymerase II-specific"/>
    <property type="evidence" value="ECO:0007669"/>
    <property type="project" value="TreeGrafter"/>
</dbReference>
<dbReference type="Pfam" id="PF01342">
    <property type="entry name" value="SAND"/>
    <property type="match status" value="1"/>
</dbReference>
<evidence type="ECO:0000256" key="9">
    <source>
        <dbReference type="ARBA" id="ARBA00023125"/>
    </source>
</evidence>
<dbReference type="InterPro" id="IPR024119">
    <property type="entry name" value="TF_DEAF-1"/>
</dbReference>
<proteinExistence type="predicted"/>
<dbReference type="Gene3D" id="6.10.140.2220">
    <property type="match status" value="1"/>
</dbReference>
<keyword evidence="4" id="KW-0479">Metal-binding</keyword>
<evidence type="ECO:0000256" key="4">
    <source>
        <dbReference type="ARBA" id="ARBA00022723"/>
    </source>
</evidence>
<dbReference type="Pfam" id="PF01753">
    <property type="entry name" value="zf-MYND"/>
    <property type="match status" value="1"/>
</dbReference>
<protein>
    <recommendedName>
        <fullName evidence="12">Deformed epidermal autoregulatory factor 1 homolog</fullName>
    </recommendedName>
    <alternativeName>
        <fullName evidence="13">Nuclear DEAF-1-related transcriptional regulator</fullName>
    </alternativeName>
</protein>
<evidence type="ECO:0000256" key="2">
    <source>
        <dbReference type="ARBA" id="ARBA00022473"/>
    </source>
</evidence>
<dbReference type="SUPFAM" id="SSF63763">
    <property type="entry name" value="SAND domain-like"/>
    <property type="match status" value="1"/>
</dbReference>
<dbReference type="PANTHER" id="PTHR10237">
    <property type="entry name" value="DEFORMED EPIDERMAL AUTOREGULATORY FACTOR 1 HOMOLOG SUPPRESSIN"/>
    <property type="match status" value="1"/>
</dbReference>